<proteinExistence type="inferred from homology"/>
<dbReference type="PANTHER" id="PTHR48104">
    <property type="entry name" value="METACASPASE-4"/>
    <property type="match status" value="1"/>
</dbReference>
<dbReference type="SUPFAM" id="SSF52129">
    <property type="entry name" value="Caspase-like"/>
    <property type="match status" value="1"/>
</dbReference>
<feature type="domain" description="Peptidase C14 caspase" evidence="3">
    <location>
        <begin position="107"/>
        <end position="232"/>
    </location>
</feature>
<dbReference type="PANTHER" id="PTHR48104:SF30">
    <property type="entry name" value="METACASPASE-1"/>
    <property type="match status" value="1"/>
</dbReference>
<evidence type="ECO:0000256" key="2">
    <source>
        <dbReference type="SAM" id="MobiDB-lite"/>
    </source>
</evidence>
<organism evidence="4 5">
    <name type="scientific">Chlamydomonas eustigma</name>
    <dbReference type="NCBI Taxonomy" id="1157962"/>
    <lineage>
        <taxon>Eukaryota</taxon>
        <taxon>Viridiplantae</taxon>
        <taxon>Chlorophyta</taxon>
        <taxon>core chlorophytes</taxon>
        <taxon>Chlorophyceae</taxon>
        <taxon>CS clade</taxon>
        <taxon>Chlamydomonadales</taxon>
        <taxon>Chlamydomonadaceae</taxon>
        <taxon>Chlamydomonas</taxon>
    </lineage>
</organism>
<dbReference type="GO" id="GO:0005737">
    <property type="term" value="C:cytoplasm"/>
    <property type="evidence" value="ECO:0007669"/>
    <property type="project" value="TreeGrafter"/>
</dbReference>
<evidence type="ECO:0000313" key="4">
    <source>
        <dbReference type="EMBL" id="GAX74657.1"/>
    </source>
</evidence>
<dbReference type="Pfam" id="PF00656">
    <property type="entry name" value="Peptidase_C14"/>
    <property type="match status" value="1"/>
</dbReference>
<dbReference type="EMBL" id="BEGY01000008">
    <property type="protein sequence ID" value="GAX74657.1"/>
    <property type="molecule type" value="Genomic_DNA"/>
</dbReference>
<comment type="caution">
    <text evidence="4">The sequence shown here is derived from an EMBL/GenBank/DDBJ whole genome shotgun (WGS) entry which is preliminary data.</text>
</comment>
<dbReference type="AlphaFoldDB" id="A0A250WUZ5"/>
<dbReference type="GO" id="GO:0004197">
    <property type="term" value="F:cysteine-type endopeptidase activity"/>
    <property type="evidence" value="ECO:0007669"/>
    <property type="project" value="InterPro"/>
</dbReference>
<keyword evidence="5" id="KW-1185">Reference proteome</keyword>
<reference evidence="4 5" key="1">
    <citation type="submission" date="2017-08" db="EMBL/GenBank/DDBJ databases">
        <title>Acidophilic green algal genome provides insights into adaptation to an acidic environment.</title>
        <authorList>
            <person name="Hirooka S."/>
            <person name="Hirose Y."/>
            <person name="Kanesaki Y."/>
            <person name="Higuchi S."/>
            <person name="Fujiwara T."/>
            <person name="Onuma R."/>
            <person name="Era A."/>
            <person name="Ohbayashi R."/>
            <person name="Uzuka A."/>
            <person name="Nozaki H."/>
            <person name="Yoshikawa H."/>
            <person name="Miyagishima S.Y."/>
        </authorList>
    </citation>
    <scope>NUCLEOTIDE SEQUENCE [LARGE SCALE GENOMIC DNA]</scope>
    <source>
        <strain evidence="4 5">NIES-2499</strain>
    </source>
</reference>
<dbReference type="InterPro" id="IPR050452">
    <property type="entry name" value="Metacaspase"/>
</dbReference>
<evidence type="ECO:0000313" key="5">
    <source>
        <dbReference type="Proteomes" id="UP000232323"/>
    </source>
</evidence>
<dbReference type="InterPro" id="IPR029030">
    <property type="entry name" value="Caspase-like_dom_sf"/>
</dbReference>
<protein>
    <recommendedName>
        <fullName evidence="3">Peptidase C14 caspase domain-containing protein</fullName>
    </recommendedName>
</protein>
<feature type="compositionally biased region" description="Pro residues" evidence="2">
    <location>
        <begin position="37"/>
        <end position="50"/>
    </location>
</feature>
<dbReference type="GO" id="GO:0006508">
    <property type="term" value="P:proteolysis"/>
    <property type="evidence" value="ECO:0007669"/>
    <property type="project" value="InterPro"/>
</dbReference>
<dbReference type="InterPro" id="IPR011600">
    <property type="entry name" value="Pept_C14_caspase"/>
</dbReference>
<feature type="compositionally biased region" description="Polar residues" evidence="2">
    <location>
        <begin position="51"/>
        <end position="60"/>
    </location>
</feature>
<dbReference type="OrthoDB" id="3223806at2759"/>
<dbReference type="Gene3D" id="3.40.50.12660">
    <property type="match status" value="1"/>
</dbReference>
<feature type="region of interest" description="Disordered" evidence="2">
    <location>
        <begin position="28"/>
        <end position="60"/>
    </location>
</feature>
<gene>
    <name evidence="4" type="ORF">CEUSTIGMA_g2105.t1</name>
</gene>
<dbReference type="Proteomes" id="UP000232323">
    <property type="component" value="Unassembled WGS sequence"/>
</dbReference>
<evidence type="ECO:0000256" key="1">
    <source>
        <dbReference type="ARBA" id="ARBA00009005"/>
    </source>
</evidence>
<accession>A0A250WUZ5</accession>
<comment type="similarity">
    <text evidence="1">Belongs to the peptidase C14B family.</text>
</comment>
<name>A0A250WUZ5_9CHLO</name>
<sequence length="237" mass="25637">MWGPPYGYAPPFPASPYGNASPYAVAQPSYGSNPQYGPSPVPVYPAPSHGPPTSSSETTNYPIISNTPSKEVEYATAGTAALGTPVQPSPRVVPVPMAMPPAGGPQKKAVLVGCSYRGTSSELRGCTNDIQCMAHALQRHFGFTDRYILMLRDDGVEKSPDLKSTRYNIFRGIQWLLADMQPGSSLVFHFSGHGSQQRCRTGDELDGMDETICPSDFMSAGQIIDNELNQYLVCSYY</sequence>
<evidence type="ECO:0000259" key="3">
    <source>
        <dbReference type="Pfam" id="PF00656"/>
    </source>
</evidence>